<sequence>MCNEGGKYHLGTFLGLTFSLTTFSSVIEAPLNRIPPDREVNFFVRESTAYARLKARGFCERGVIPDFYRTITNIQPTIWPGLHMFLDDKLPPNAILIEYVLDVQQIDLSNFSLRYLRELRHILDEIHDAGVLHGDPYPRNMMISADQCKALWTDFDSAHTFSRSLSTRQENWFKEENEMMDFFVEALAQDYEEGKLNQAYSYYYG</sequence>
<name>A0A9W9WMI0_9EURO</name>
<keyword evidence="2" id="KW-1185">Reference proteome</keyword>
<accession>A0A9W9WMI0</accession>
<reference evidence="1" key="2">
    <citation type="journal article" date="2023" name="IMA Fungus">
        <title>Comparative genomic study of the Penicillium genus elucidates a diverse pangenome and 15 lateral gene transfer events.</title>
        <authorList>
            <person name="Petersen C."/>
            <person name="Sorensen T."/>
            <person name="Nielsen M.R."/>
            <person name="Sondergaard T.E."/>
            <person name="Sorensen J.L."/>
            <person name="Fitzpatrick D.A."/>
            <person name="Frisvad J.C."/>
            <person name="Nielsen K.L."/>
        </authorList>
    </citation>
    <scope>NUCLEOTIDE SEQUENCE</scope>
    <source>
        <strain evidence="1">IBT 17660</strain>
    </source>
</reference>
<comment type="caution">
    <text evidence="1">The sequence shown here is derived from an EMBL/GenBank/DDBJ whole genome shotgun (WGS) entry which is preliminary data.</text>
</comment>
<dbReference type="AlphaFoldDB" id="A0A9W9WMI0"/>
<protein>
    <recommendedName>
        <fullName evidence="3">Protein kinase domain-containing protein</fullName>
    </recommendedName>
</protein>
<organism evidence="1 2">
    <name type="scientific">Penicillium desertorum</name>
    <dbReference type="NCBI Taxonomy" id="1303715"/>
    <lineage>
        <taxon>Eukaryota</taxon>
        <taxon>Fungi</taxon>
        <taxon>Dikarya</taxon>
        <taxon>Ascomycota</taxon>
        <taxon>Pezizomycotina</taxon>
        <taxon>Eurotiomycetes</taxon>
        <taxon>Eurotiomycetidae</taxon>
        <taxon>Eurotiales</taxon>
        <taxon>Aspergillaceae</taxon>
        <taxon>Penicillium</taxon>
    </lineage>
</organism>
<proteinExistence type="predicted"/>
<dbReference type="EMBL" id="JAPWDO010000005">
    <property type="protein sequence ID" value="KAJ5470250.1"/>
    <property type="molecule type" value="Genomic_DNA"/>
</dbReference>
<evidence type="ECO:0000313" key="2">
    <source>
        <dbReference type="Proteomes" id="UP001147760"/>
    </source>
</evidence>
<dbReference type="SUPFAM" id="SSF56112">
    <property type="entry name" value="Protein kinase-like (PK-like)"/>
    <property type="match status" value="1"/>
</dbReference>
<evidence type="ECO:0000313" key="1">
    <source>
        <dbReference type="EMBL" id="KAJ5470250.1"/>
    </source>
</evidence>
<gene>
    <name evidence="1" type="ORF">N7530_007607</name>
</gene>
<dbReference type="Gene3D" id="1.10.510.10">
    <property type="entry name" value="Transferase(Phosphotransferase) domain 1"/>
    <property type="match status" value="1"/>
</dbReference>
<dbReference type="OrthoDB" id="4185642at2759"/>
<dbReference type="Proteomes" id="UP001147760">
    <property type="component" value="Unassembled WGS sequence"/>
</dbReference>
<dbReference type="InterPro" id="IPR011009">
    <property type="entry name" value="Kinase-like_dom_sf"/>
</dbReference>
<reference evidence="1" key="1">
    <citation type="submission" date="2022-12" db="EMBL/GenBank/DDBJ databases">
        <authorList>
            <person name="Petersen C."/>
        </authorList>
    </citation>
    <scope>NUCLEOTIDE SEQUENCE</scope>
    <source>
        <strain evidence="1">IBT 17660</strain>
    </source>
</reference>
<evidence type="ECO:0008006" key="3">
    <source>
        <dbReference type="Google" id="ProtNLM"/>
    </source>
</evidence>